<dbReference type="SUPFAM" id="SSF54928">
    <property type="entry name" value="RNA-binding domain, RBD"/>
    <property type="match status" value="1"/>
</dbReference>
<organism evidence="12 13">
    <name type="scientific">Chlorella vulgaris</name>
    <name type="common">Green alga</name>
    <dbReference type="NCBI Taxonomy" id="3077"/>
    <lineage>
        <taxon>Eukaryota</taxon>
        <taxon>Viridiplantae</taxon>
        <taxon>Chlorophyta</taxon>
        <taxon>core chlorophytes</taxon>
        <taxon>Trebouxiophyceae</taxon>
        <taxon>Chlorellales</taxon>
        <taxon>Chlorellaceae</taxon>
        <taxon>Chlorella clade</taxon>
        <taxon>Chlorella</taxon>
    </lineage>
</organism>
<evidence type="ECO:0000256" key="6">
    <source>
        <dbReference type="ARBA" id="ARBA00022884"/>
    </source>
</evidence>
<evidence type="ECO:0000256" key="3">
    <source>
        <dbReference type="ARBA" id="ARBA00022723"/>
    </source>
</evidence>
<keyword evidence="5 9" id="KW-0862">Zinc</keyword>
<dbReference type="CDD" id="cd12360">
    <property type="entry name" value="RRM_cwf2"/>
    <property type="match status" value="1"/>
</dbReference>
<protein>
    <recommendedName>
        <fullName evidence="11">C3H1-type domain-containing protein</fullName>
    </recommendedName>
</protein>
<dbReference type="GO" id="GO:0006397">
    <property type="term" value="P:mRNA processing"/>
    <property type="evidence" value="ECO:0007669"/>
    <property type="project" value="UniProtKB-KW"/>
</dbReference>
<evidence type="ECO:0000256" key="5">
    <source>
        <dbReference type="ARBA" id="ARBA00022833"/>
    </source>
</evidence>
<accession>A0A9D4TRK1</accession>
<evidence type="ECO:0000256" key="7">
    <source>
        <dbReference type="ARBA" id="ARBA00023187"/>
    </source>
</evidence>
<keyword evidence="6" id="KW-0694">RNA-binding</keyword>
<dbReference type="PANTHER" id="PTHR14089:SF2">
    <property type="entry name" value="PRE-MRNA-SPLICING FACTOR CWC2"/>
    <property type="match status" value="1"/>
</dbReference>
<dbReference type="GO" id="GO:0071006">
    <property type="term" value="C:U2-type catalytic step 1 spliceosome"/>
    <property type="evidence" value="ECO:0007669"/>
    <property type="project" value="TreeGrafter"/>
</dbReference>
<reference evidence="12" key="1">
    <citation type="journal article" date="2019" name="Plant J.">
        <title>Chlorella vulgaris genome assembly and annotation reveals the molecular basis for metabolic acclimation to high light conditions.</title>
        <authorList>
            <person name="Cecchin M."/>
            <person name="Marcolungo L."/>
            <person name="Rossato M."/>
            <person name="Girolomoni L."/>
            <person name="Cosentino E."/>
            <person name="Cuine S."/>
            <person name="Li-Beisson Y."/>
            <person name="Delledonne M."/>
            <person name="Ballottari M."/>
        </authorList>
    </citation>
    <scope>NUCLEOTIDE SEQUENCE</scope>
    <source>
        <strain evidence="12">211/11P</strain>
    </source>
</reference>
<comment type="subcellular location">
    <subcellularLocation>
        <location evidence="1">Nucleus</location>
    </subcellularLocation>
</comment>
<dbReference type="EMBL" id="SIDB01000006">
    <property type="protein sequence ID" value="KAI3431694.1"/>
    <property type="molecule type" value="Genomic_DNA"/>
</dbReference>
<keyword evidence="4 9" id="KW-0863">Zinc-finger</keyword>
<proteinExistence type="predicted"/>
<dbReference type="Pfam" id="PF16131">
    <property type="entry name" value="Torus"/>
    <property type="match status" value="1"/>
</dbReference>
<keyword evidence="2" id="KW-0507">mRNA processing</keyword>
<keyword evidence="3 9" id="KW-0479">Metal-binding</keyword>
<dbReference type="OrthoDB" id="10251848at2759"/>
<keyword evidence="8" id="KW-0539">Nucleus</keyword>
<comment type="caution">
    <text evidence="12">The sequence shown here is derived from an EMBL/GenBank/DDBJ whole genome shotgun (WGS) entry which is preliminary data.</text>
</comment>
<evidence type="ECO:0000256" key="1">
    <source>
        <dbReference type="ARBA" id="ARBA00004123"/>
    </source>
</evidence>
<dbReference type="PANTHER" id="PTHR14089">
    <property type="entry name" value="PRE-MRNA-SPLICING FACTOR RBM22"/>
    <property type="match status" value="1"/>
</dbReference>
<dbReference type="InterPro" id="IPR034181">
    <property type="entry name" value="Cwc2_RRM"/>
</dbReference>
<name>A0A9D4TRK1_CHLVU</name>
<gene>
    <name evidence="12" type="ORF">D9Q98_004740</name>
</gene>
<dbReference type="InterPro" id="IPR000571">
    <property type="entry name" value="Znf_CCCH"/>
</dbReference>
<evidence type="ECO:0000259" key="11">
    <source>
        <dbReference type="PROSITE" id="PS50103"/>
    </source>
</evidence>
<feature type="zinc finger region" description="C3H1-type" evidence="9">
    <location>
        <begin position="76"/>
        <end position="98"/>
    </location>
</feature>
<evidence type="ECO:0000256" key="2">
    <source>
        <dbReference type="ARBA" id="ARBA00022664"/>
    </source>
</evidence>
<sequence>MTSQGPRKPARQQVDAPVTAHEEVHAAGTVNIWTGRVLKEFRKPREGRRKEVSKYRCHGKIDSGWTRGEGSGVGYCCLYFARGICHLGAQCDFLHRVPRTSDEERHRTDYSHDIFGRERVPGNQDGRKKGVGSYERECKTLYVNYGGAGTLPTDKVRSIVGENFAEWGPIDNIHLVPSKTLAFIRFQWRCSAEFAKVAMHQQTLRGCDTTEVLDVRWANDDPNPRAIVRVQQEREEAMRDAYAKAVNELEPDAKRARIQQLHLQATTQPGIASAAYPNTDGQYGGTYKHTYEGWDQLLYRQEPELTEYEEQQIEEYEQLMAAEEQEQQHNQHQQRNEQQQEGDQQEAEAGAGQQKEAEGEAEAEHQQGGNDEAAQWAAWREWQQHNPHGTYAVPGGAADDSYARYMRPEDHYWEAVRAQQLAEAASAGEGVAAGGPLAEQQQTGQDEAAEQALGLIAGYGSDSDQD</sequence>
<dbReference type="GO" id="GO:0008380">
    <property type="term" value="P:RNA splicing"/>
    <property type="evidence" value="ECO:0007669"/>
    <property type="project" value="UniProtKB-KW"/>
</dbReference>
<dbReference type="GO" id="GO:0000974">
    <property type="term" value="C:Prp19 complex"/>
    <property type="evidence" value="ECO:0007669"/>
    <property type="project" value="TreeGrafter"/>
</dbReference>
<dbReference type="PROSITE" id="PS50103">
    <property type="entry name" value="ZF_C3H1"/>
    <property type="match status" value="1"/>
</dbReference>
<evidence type="ECO:0000313" key="12">
    <source>
        <dbReference type="EMBL" id="KAI3431694.1"/>
    </source>
</evidence>
<dbReference type="Gene3D" id="3.30.70.330">
    <property type="match status" value="1"/>
</dbReference>
<dbReference type="AlphaFoldDB" id="A0A9D4TRK1"/>
<feature type="domain" description="C3H1-type" evidence="11">
    <location>
        <begin position="76"/>
        <end position="98"/>
    </location>
</feature>
<reference evidence="12" key="2">
    <citation type="submission" date="2020-11" db="EMBL/GenBank/DDBJ databases">
        <authorList>
            <person name="Cecchin M."/>
            <person name="Marcolungo L."/>
            <person name="Rossato M."/>
            <person name="Girolomoni L."/>
            <person name="Cosentino E."/>
            <person name="Cuine S."/>
            <person name="Li-Beisson Y."/>
            <person name="Delledonne M."/>
            <person name="Ballottari M."/>
        </authorList>
    </citation>
    <scope>NUCLEOTIDE SEQUENCE</scope>
    <source>
        <strain evidence="12">211/11P</strain>
        <tissue evidence="12">Whole cell</tissue>
    </source>
</reference>
<evidence type="ECO:0000256" key="8">
    <source>
        <dbReference type="ARBA" id="ARBA00023242"/>
    </source>
</evidence>
<dbReference type="InterPro" id="IPR032297">
    <property type="entry name" value="Torus"/>
</dbReference>
<keyword evidence="13" id="KW-1185">Reference proteome</keyword>
<feature type="compositionally biased region" description="Low complexity" evidence="10">
    <location>
        <begin position="323"/>
        <end position="354"/>
    </location>
</feature>
<dbReference type="InterPro" id="IPR039171">
    <property type="entry name" value="Cwc2/Slt11"/>
</dbReference>
<evidence type="ECO:0000313" key="13">
    <source>
        <dbReference type="Proteomes" id="UP001055712"/>
    </source>
</evidence>
<feature type="compositionally biased region" description="Basic and acidic residues" evidence="10">
    <location>
        <begin position="355"/>
        <end position="365"/>
    </location>
</feature>
<feature type="region of interest" description="Disordered" evidence="10">
    <location>
        <begin position="323"/>
        <end position="373"/>
    </location>
</feature>
<dbReference type="InterPro" id="IPR035979">
    <property type="entry name" value="RBD_domain_sf"/>
</dbReference>
<dbReference type="GO" id="GO:0008270">
    <property type="term" value="F:zinc ion binding"/>
    <property type="evidence" value="ECO:0007669"/>
    <property type="project" value="UniProtKB-KW"/>
</dbReference>
<evidence type="ECO:0000256" key="10">
    <source>
        <dbReference type="SAM" id="MobiDB-lite"/>
    </source>
</evidence>
<dbReference type="GO" id="GO:0017070">
    <property type="term" value="F:U6 snRNA binding"/>
    <property type="evidence" value="ECO:0007669"/>
    <property type="project" value="TreeGrafter"/>
</dbReference>
<keyword evidence="7" id="KW-0508">mRNA splicing</keyword>
<dbReference type="InterPro" id="IPR012677">
    <property type="entry name" value="Nucleotide-bd_a/b_plait_sf"/>
</dbReference>
<dbReference type="Proteomes" id="UP001055712">
    <property type="component" value="Unassembled WGS sequence"/>
</dbReference>
<dbReference type="GO" id="GO:0071007">
    <property type="term" value="C:U2-type catalytic step 2 spliceosome"/>
    <property type="evidence" value="ECO:0007669"/>
    <property type="project" value="TreeGrafter"/>
</dbReference>
<dbReference type="GO" id="GO:0036002">
    <property type="term" value="F:pre-mRNA binding"/>
    <property type="evidence" value="ECO:0007669"/>
    <property type="project" value="TreeGrafter"/>
</dbReference>
<feature type="region of interest" description="Disordered" evidence="10">
    <location>
        <begin position="423"/>
        <end position="466"/>
    </location>
</feature>
<evidence type="ECO:0000256" key="9">
    <source>
        <dbReference type="PROSITE-ProRule" id="PRU00723"/>
    </source>
</evidence>
<evidence type="ECO:0000256" key="4">
    <source>
        <dbReference type="ARBA" id="ARBA00022771"/>
    </source>
</evidence>